<dbReference type="GO" id="GO:0044780">
    <property type="term" value="P:bacterial-type flagellum assembly"/>
    <property type="evidence" value="ECO:0007669"/>
    <property type="project" value="InterPro"/>
</dbReference>
<dbReference type="CDD" id="cd11614">
    <property type="entry name" value="SAF_CpaB_FlgA_like"/>
    <property type="match status" value="1"/>
</dbReference>
<dbReference type="NCBIfam" id="TIGR03170">
    <property type="entry name" value="flgA_cterm"/>
    <property type="match status" value="1"/>
</dbReference>
<dbReference type="InterPro" id="IPR039246">
    <property type="entry name" value="Flagellar_FlgA"/>
</dbReference>
<evidence type="ECO:0000313" key="6">
    <source>
        <dbReference type="Proteomes" id="UP000600449"/>
    </source>
</evidence>
<accession>A0A917V991</accession>
<dbReference type="PANTHER" id="PTHR36307:SF1">
    <property type="entry name" value="FLAGELLA BASAL BODY P-RING FORMATION PROTEIN FLGA"/>
    <property type="match status" value="1"/>
</dbReference>
<dbReference type="Gene3D" id="2.30.30.760">
    <property type="match status" value="1"/>
</dbReference>
<feature type="domain" description="SAF" evidence="4">
    <location>
        <begin position="226"/>
        <end position="288"/>
    </location>
</feature>
<sequence length="362" mass="37782">MNLRYDPIRPRHGRLPLGAALRAAALVGLGLALLVAARPALAQTQVAAIAEVMPAPAPVASVPSLRGDVVVSADVIRLSDLVADAPADVAATPVFRAPALGEMGTIQVARLLLAAHTLGLVDIDTKGREQVTVTRAARRIDDAALAEALAMRVAEASGLDADEVEIAFDGAAPALLVSPDVVDPVSVTDLAYDPATRRFAATAFVGPSAAERRAQATVSGVARRVVSVAVLARGIERGEAIRADDYRIERRAVEQVPADGRLDAIEVDGRVARRTLAAGQLLRQGDVERPVLVERNGTVLMVYESGALTLTLRGRARQAGSEGDIVDVENPVSERIVQGEVIGPGTVRVGPAFHGRVAALAR</sequence>
<dbReference type="Pfam" id="PF13144">
    <property type="entry name" value="ChapFlgA"/>
    <property type="match status" value="1"/>
</dbReference>
<protein>
    <recommendedName>
        <fullName evidence="4">SAF domain-containing protein</fullName>
    </recommendedName>
</protein>
<keyword evidence="2" id="KW-0732">Signal</keyword>
<evidence type="ECO:0000256" key="1">
    <source>
        <dbReference type="ARBA" id="ARBA00004418"/>
    </source>
</evidence>
<dbReference type="RefSeq" id="WP_188915435.1">
    <property type="nucleotide sequence ID" value="NZ_BMMF01000016.1"/>
</dbReference>
<comment type="subcellular location">
    <subcellularLocation>
        <location evidence="1">Periplasm</location>
    </subcellularLocation>
</comment>
<name>A0A917V991_9HYPH</name>
<reference evidence="5 6" key="1">
    <citation type="journal article" date="2014" name="Int. J. Syst. Evol. Microbiol.">
        <title>Complete genome sequence of Corynebacterium casei LMG S-19264T (=DSM 44701T), isolated from a smear-ripened cheese.</title>
        <authorList>
            <consortium name="US DOE Joint Genome Institute (JGI-PGF)"/>
            <person name="Walter F."/>
            <person name="Albersmeier A."/>
            <person name="Kalinowski J."/>
            <person name="Ruckert C."/>
        </authorList>
    </citation>
    <scope>NUCLEOTIDE SEQUENCE [LARGE SCALE GENOMIC DNA]</scope>
    <source>
        <strain evidence="5 6">CGMCC 1.9161</strain>
    </source>
</reference>
<dbReference type="InterPro" id="IPR013974">
    <property type="entry name" value="SAF"/>
</dbReference>
<evidence type="ECO:0000259" key="4">
    <source>
        <dbReference type="SMART" id="SM00858"/>
    </source>
</evidence>
<keyword evidence="3" id="KW-0574">Periplasm</keyword>
<evidence type="ECO:0000313" key="5">
    <source>
        <dbReference type="EMBL" id="GGK52310.1"/>
    </source>
</evidence>
<dbReference type="EMBL" id="BMMF01000016">
    <property type="protein sequence ID" value="GGK52310.1"/>
    <property type="molecule type" value="Genomic_DNA"/>
</dbReference>
<proteinExistence type="predicted"/>
<dbReference type="GO" id="GO:0042597">
    <property type="term" value="C:periplasmic space"/>
    <property type="evidence" value="ECO:0007669"/>
    <property type="project" value="UniProtKB-SubCell"/>
</dbReference>
<keyword evidence="6" id="KW-1185">Reference proteome</keyword>
<gene>
    <name evidence="5" type="ORF">GCM10011322_44040</name>
</gene>
<organism evidence="5 6">
    <name type="scientific">Salinarimonas ramus</name>
    <dbReference type="NCBI Taxonomy" id="690164"/>
    <lineage>
        <taxon>Bacteria</taxon>
        <taxon>Pseudomonadati</taxon>
        <taxon>Pseudomonadota</taxon>
        <taxon>Alphaproteobacteria</taxon>
        <taxon>Hyphomicrobiales</taxon>
        <taxon>Salinarimonadaceae</taxon>
        <taxon>Salinarimonas</taxon>
    </lineage>
</organism>
<evidence type="ECO:0000256" key="3">
    <source>
        <dbReference type="ARBA" id="ARBA00022764"/>
    </source>
</evidence>
<dbReference type="PANTHER" id="PTHR36307">
    <property type="entry name" value="FLAGELLA BASAL BODY P-RING FORMATION PROTEIN FLGA"/>
    <property type="match status" value="1"/>
</dbReference>
<comment type="caution">
    <text evidence="5">The sequence shown here is derived from an EMBL/GenBank/DDBJ whole genome shotgun (WGS) entry which is preliminary data.</text>
</comment>
<dbReference type="SMART" id="SM00858">
    <property type="entry name" value="SAF"/>
    <property type="match status" value="1"/>
</dbReference>
<dbReference type="Gene3D" id="3.90.1210.10">
    <property type="entry name" value="Antifreeze-like/N-acetylneuraminic acid synthase C-terminal domain"/>
    <property type="match status" value="1"/>
</dbReference>
<dbReference type="InterPro" id="IPR017585">
    <property type="entry name" value="SAF_FlgA"/>
</dbReference>
<dbReference type="AlphaFoldDB" id="A0A917V991"/>
<dbReference type="Proteomes" id="UP000600449">
    <property type="component" value="Unassembled WGS sequence"/>
</dbReference>
<evidence type="ECO:0000256" key="2">
    <source>
        <dbReference type="ARBA" id="ARBA00022729"/>
    </source>
</evidence>